<dbReference type="SMART" id="SM01043">
    <property type="entry name" value="BTAD"/>
    <property type="match status" value="1"/>
</dbReference>
<organism evidence="5 6">
    <name type="scientific">Saccharopolyspora elongata</name>
    <dbReference type="NCBI Taxonomy" id="2530387"/>
    <lineage>
        <taxon>Bacteria</taxon>
        <taxon>Bacillati</taxon>
        <taxon>Actinomycetota</taxon>
        <taxon>Actinomycetes</taxon>
        <taxon>Pseudonocardiales</taxon>
        <taxon>Pseudonocardiaceae</taxon>
        <taxon>Saccharopolyspora</taxon>
    </lineage>
</organism>
<comment type="similarity">
    <text evidence="1">Belongs to the AfsR/DnrI/RedD regulatory family.</text>
</comment>
<name>A0A4R4XYJ5_9PSEU</name>
<dbReference type="AlphaFoldDB" id="A0A4R4XYJ5"/>
<keyword evidence="6" id="KW-1185">Reference proteome</keyword>
<dbReference type="CDD" id="cd15831">
    <property type="entry name" value="BTAD"/>
    <property type="match status" value="1"/>
</dbReference>
<dbReference type="InterPro" id="IPR049945">
    <property type="entry name" value="AAA_22"/>
</dbReference>
<dbReference type="GO" id="GO:0016887">
    <property type="term" value="F:ATP hydrolysis activity"/>
    <property type="evidence" value="ECO:0007669"/>
    <property type="project" value="InterPro"/>
</dbReference>
<dbReference type="GO" id="GO:0006355">
    <property type="term" value="P:regulation of DNA-templated transcription"/>
    <property type="evidence" value="ECO:0007669"/>
    <property type="project" value="InterPro"/>
</dbReference>
<keyword evidence="2" id="KW-0238">DNA-binding</keyword>
<evidence type="ECO:0000313" key="6">
    <source>
        <dbReference type="Proteomes" id="UP000294947"/>
    </source>
</evidence>
<dbReference type="Gene3D" id="1.10.10.10">
    <property type="entry name" value="Winged helix-like DNA-binding domain superfamily/Winged helix DNA-binding domain"/>
    <property type="match status" value="1"/>
</dbReference>
<dbReference type="InterPro" id="IPR016032">
    <property type="entry name" value="Sig_transdc_resp-reg_C-effctor"/>
</dbReference>
<protein>
    <submittedName>
        <fullName evidence="5">AfsR/SARP family transcriptional regulator</fullName>
    </submittedName>
</protein>
<dbReference type="Gene3D" id="1.25.40.10">
    <property type="entry name" value="Tetratricopeptide repeat domain"/>
    <property type="match status" value="2"/>
</dbReference>
<dbReference type="InterPro" id="IPR001867">
    <property type="entry name" value="OmpR/PhoB-type_DNA-bd"/>
</dbReference>
<evidence type="ECO:0000259" key="4">
    <source>
        <dbReference type="SMART" id="SM01043"/>
    </source>
</evidence>
<proteinExistence type="inferred from homology"/>
<dbReference type="PRINTS" id="PR00364">
    <property type="entry name" value="DISEASERSIST"/>
</dbReference>
<dbReference type="Gene3D" id="3.40.50.300">
    <property type="entry name" value="P-loop containing nucleotide triphosphate hydrolases"/>
    <property type="match status" value="1"/>
</dbReference>
<comment type="caution">
    <text evidence="5">The sequence shown here is derived from an EMBL/GenBank/DDBJ whole genome shotgun (WGS) entry which is preliminary data.</text>
</comment>
<dbReference type="SMART" id="SM00862">
    <property type="entry name" value="Trans_reg_C"/>
    <property type="match status" value="1"/>
</dbReference>
<dbReference type="RefSeq" id="WP_132494101.1">
    <property type="nucleotide sequence ID" value="NZ_SMKW01000102.1"/>
</dbReference>
<evidence type="ECO:0000256" key="2">
    <source>
        <dbReference type="ARBA" id="ARBA00023125"/>
    </source>
</evidence>
<dbReference type="PANTHER" id="PTHR47691:SF3">
    <property type="entry name" value="HTH-TYPE TRANSCRIPTIONAL REGULATOR RV0890C-RELATED"/>
    <property type="match status" value="1"/>
</dbReference>
<dbReference type="SUPFAM" id="SSF52540">
    <property type="entry name" value="P-loop containing nucleoside triphosphate hydrolases"/>
    <property type="match status" value="1"/>
</dbReference>
<dbReference type="InterPro" id="IPR011990">
    <property type="entry name" value="TPR-like_helical_dom_sf"/>
</dbReference>
<dbReference type="GO" id="GO:0000160">
    <property type="term" value="P:phosphorelay signal transduction system"/>
    <property type="evidence" value="ECO:0007669"/>
    <property type="project" value="InterPro"/>
</dbReference>
<dbReference type="InterPro" id="IPR036388">
    <property type="entry name" value="WH-like_DNA-bd_sf"/>
</dbReference>
<feature type="domain" description="Bacterial transcriptional activator" evidence="4">
    <location>
        <begin position="92"/>
        <end position="238"/>
    </location>
</feature>
<dbReference type="Proteomes" id="UP000294947">
    <property type="component" value="Unassembled WGS sequence"/>
</dbReference>
<dbReference type="EMBL" id="SMKW01000102">
    <property type="protein sequence ID" value="TDD36951.1"/>
    <property type="molecule type" value="Genomic_DNA"/>
</dbReference>
<dbReference type="SUPFAM" id="SSF46894">
    <property type="entry name" value="C-terminal effector domain of the bipartite response regulators"/>
    <property type="match status" value="1"/>
</dbReference>
<evidence type="ECO:0000256" key="1">
    <source>
        <dbReference type="ARBA" id="ARBA00005820"/>
    </source>
</evidence>
<evidence type="ECO:0000313" key="5">
    <source>
        <dbReference type="EMBL" id="TDD36951.1"/>
    </source>
</evidence>
<dbReference type="Pfam" id="PF13401">
    <property type="entry name" value="AAA_22"/>
    <property type="match status" value="1"/>
</dbReference>
<evidence type="ECO:0000259" key="3">
    <source>
        <dbReference type="SMART" id="SM00862"/>
    </source>
</evidence>
<dbReference type="GO" id="GO:0003677">
    <property type="term" value="F:DNA binding"/>
    <property type="evidence" value="ECO:0007669"/>
    <property type="project" value="UniProtKB-KW"/>
</dbReference>
<dbReference type="Pfam" id="PF03704">
    <property type="entry name" value="BTAD"/>
    <property type="match status" value="1"/>
</dbReference>
<reference evidence="5 6" key="1">
    <citation type="submission" date="2019-03" db="EMBL/GenBank/DDBJ databases">
        <title>Draft genome sequences of novel Actinobacteria.</title>
        <authorList>
            <person name="Sahin N."/>
            <person name="Ay H."/>
            <person name="Saygin H."/>
        </authorList>
    </citation>
    <scope>NUCLEOTIDE SEQUENCE [LARGE SCALE GENOMIC DNA]</scope>
    <source>
        <strain evidence="5 6">7K502</strain>
    </source>
</reference>
<dbReference type="InterPro" id="IPR005158">
    <property type="entry name" value="BTAD"/>
</dbReference>
<accession>A0A4R4XYJ5</accession>
<dbReference type="PANTHER" id="PTHR47691">
    <property type="entry name" value="REGULATOR-RELATED"/>
    <property type="match status" value="1"/>
</dbReference>
<gene>
    <name evidence="5" type="ORF">E1288_41220</name>
</gene>
<dbReference type="OrthoDB" id="9812579at2"/>
<feature type="domain" description="OmpR/PhoB-type" evidence="3">
    <location>
        <begin position="15"/>
        <end position="87"/>
    </location>
</feature>
<sequence>MRIGVLGPLDISAGGEKVVVGGVRLRTLLGRLALDSGRTVSVEALTEALWPGADGPADRVHALHSLVSRLRRLLPDAVLRESNGYRLNAESVDCRQFEELARDGRRALHDGHIEQAGRLLREALALWRGAAFEDVPDAPFAVAARVRLAELRLAAIEDRAQVDLQTGAESPQLVTELQALTTAHPDRERARALLLRALQSTGRTAEALSSYEDFRVALAEKLGADPSPELREAHLAVLREETTARPRGSNLRAALTSFVGRDAELALVDRRLAEHRLVTLTGPGGVGKTRLATTAAAALAGEQAVWFAELAPVSDPADVPQAVLDALGPRTAPHGRDALDRLADALSPAPVVLVLDNCEHQLDAVASLADGLLGSCPDLRLLATSREPLGLLGEALVPVPPLGLAPSGADVAGVLTSPAGRLFVDRARAANPDFAVTAGNAGVIAEICRRLDGLPLAIELASARVRSLPADRVLALLDDRFQLLTQGNRAALPRHRTLRAVVDWSWDLLDEAERSVVAALAVFGGSMTAEAAEHVCPADLPAAVVLSALVDKSLLVVDPVHDGRSIRYRMPDTIREYGLEKLADADRVRAAHARYFREIAEQAAPHLRGPEQLEWAPRLAADRDNFRVALRFACGAGDADTAIRLATALAYYLTMHGDHAEAARLLRTALELPADATAANRVPATAAYLLNAVLSGEVAPEAIGRCRESAGSEHPSGAVIEPLIALLTGDFDAALAAIDRRQPHPAPLARAMLSFVRALVNGNRGALPKTCDDLATAAERFRELGERWGMVSSLTYLGITRTMLGDPDAAIAALRRSMAPARELGNDHHQRIWLATAYAHAGDAERAEAELRGVIESEPAAQHLALARLKLGDLARGGGDLRAADAQYDLAWWAAGPRRDVDPVFRSLHGVARARLALARGACEEARRDLRSALAAASKTSDLVLVAAIGSAIAELPARTGEPAAAAELLGAAAALRGAPDALNPDIARLTGELRAELGEQAAAEATARGNGLKHDEILGLFEYHLATPADTSASTQR</sequence>
<dbReference type="SUPFAM" id="SSF48452">
    <property type="entry name" value="TPR-like"/>
    <property type="match status" value="3"/>
</dbReference>
<dbReference type="InterPro" id="IPR027417">
    <property type="entry name" value="P-loop_NTPase"/>
</dbReference>